<dbReference type="AlphaFoldDB" id="B6BN48"/>
<sequence length="244" mass="28887">MYKQPQIYYITHEKLQDKIYFKEAICSDMENSYYWSDDWSLEFYIELAQAGFISTTYETKGGLVLLPELQYDYAVLDFKDIHISKKVKKLLKEDSFSFSINSRFHEVLENISTQHKYNWLKEEYLELIKSLYNANNKKKNFEIISAEVVCKETDELIAGEVGYIIGSTYTSLSGFSLKEKKYNNYGNLQLVLLAKYLEKCRFSFWNLGHSHMEYKQKLGCKTYERNEFLKRWNVDSNSAIINHA</sequence>
<dbReference type="Proteomes" id="UP000006431">
    <property type="component" value="Unassembled WGS sequence"/>
</dbReference>
<dbReference type="GO" id="GO:0030163">
    <property type="term" value="P:protein catabolic process"/>
    <property type="evidence" value="ECO:0007669"/>
    <property type="project" value="InterPro"/>
</dbReference>
<proteinExistence type="predicted"/>
<dbReference type="GO" id="GO:0008914">
    <property type="term" value="F:leucyl-tRNA--protein transferase activity"/>
    <property type="evidence" value="ECO:0007669"/>
    <property type="project" value="UniProtKB-EC"/>
</dbReference>
<accession>H1FXQ5</accession>
<evidence type="ECO:0000256" key="1">
    <source>
        <dbReference type="ARBA" id="ARBA00022490"/>
    </source>
</evidence>
<dbReference type="RefSeq" id="WP_008339475.1">
    <property type="nucleotide sequence ID" value="NZ_AFRZ01000001.1"/>
</dbReference>
<keyword evidence="1" id="KW-0963">Cytoplasm</keyword>
<dbReference type="HOGENOM" id="CLU_102198_0_0_7"/>
<evidence type="ECO:0000256" key="3">
    <source>
        <dbReference type="ARBA" id="ARBA00023315"/>
    </source>
</evidence>
<dbReference type="GO" id="GO:0005737">
    <property type="term" value="C:cytoplasm"/>
    <property type="evidence" value="ECO:0007669"/>
    <property type="project" value="TreeGrafter"/>
</dbReference>
<evidence type="ECO:0000313" key="5">
    <source>
        <dbReference type="Proteomes" id="UP000006431"/>
    </source>
</evidence>
<organism evidence="4 5">
    <name type="scientific">Sulfurimonas gotlandica (strain DSM 19862 / JCM 16533 / GD1)</name>
    <dbReference type="NCBI Taxonomy" id="929558"/>
    <lineage>
        <taxon>Bacteria</taxon>
        <taxon>Pseudomonadati</taxon>
        <taxon>Campylobacterota</taxon>
        <taxon>Epsilonproteobacteria</taxon>
        <taxon>Campylobacterales</taxon>
        <taxon>Sulfurimonadaceae</taxon>
        <taxon>Sulfurimonas</taxon>
    </lineage>
</organism>
<dbReference type="Pfam" id="PF03588">
    <property type="entry name" value="Leu_Phe_trans"/>
    <property type="match status" value="1"/>
</dbReference>
<protein>
    <submittedName>
        <fullName evidence="4">Leucyl/phenylalanyl-tRNA--protein transferase</fullName>
        <ecNumber evidence="4">2.3.2.6</ecNumber>
    </submittedName>
</protein>
<keyword evidence="5" id="KW-1185">Reference proteome</keyword>
<evidence type="ECO:0000313" key="4">
    <source>
        <dbReference type="EMBL" id="EHP30675.1"/>
    </source>
</evidence>
<dbReference type="STRING" id="929558.SMGD1_2152"/>
<dbReference type="eggNOG" id="COG2360">
    <property type="taxonomic scope" value="Bacteria"/>
</dbReference>
<accession>B6BN48</accession>
<gene>
    <name evidence="4" type="primary">aat2</name>
    <name evidence="4" type="ORF">SMGD1_2152</name>
</gene>
<keyword evidence="2 4" id="KW-0808">Transferase</keyword>
<evidence type="ECO:0000256" key="2">
    <source>
        <dbReference type="ARBA" id="ARBA00022679"/>
    </source>
</evidence>
<name>B6BN48_SULGG</name>
<dbReference type="PANTHER" id="PTHR30098:SF2">
    <property type="entry name" value="LEUCYL_PHENYLALANYL-TRNA--PROTEIN TRANSFERASE"/>
    <property type="match status" value="1"/>
</dbReference>
<dbReference type="EC" id="2.3.2.6" evidence="4"/>
<dbReference type="InterPro" id="IPR004616">
    <property type="entry name" value="Leu/Phe-tRNA_Trfase"/>
</dbReference>
<dbReference type="InterPro" id="IPR016181">
    <property type="entry name" value="Acyl_CoA_acyltransferase"/>
</dbReference>
<keyword evidence="3 4" id="KW-0012">Acyltransferase</keyword>
<dbReference type="PATRIC" id="fig|929558.5.peg.2143"/>
<dbReference type="OrthoDB" id="570538at2"/>
<dbReference type="PANTHER" id="PTHR30098">
    <property type="entry name" value="LEUCYL/PHENYLALANYL-TRNA--PROTEIN TRANSFERASE"/>
    <property type="match status" value="1"/>
</dbReference>
<dbReference type="EMBL" id="AFRZ01000001">
    <property type="protein sequence ID" value="EHP30675.1"/>
    <property type="molecule type" value="Genomic_DNA"/>
</dbReference>
<dbReference type="SUPFAM" id="SSF55729">
    <property type="entry name" value="Acyl-CoA N-acyltransferases (Nat)"/>
    <property type="match status" value="1"/>
</dbReference>
<reference evidence="4 5" key="1">
    <citation type="journal article" date="2012" name="Proc. Natl. Acad. Sci. U.S.A.">
        <title>Genome and physiology of a model Epsilonproteobacterium responsible for sulfide detoxification in marine oxygen depletion zones.</title>
        <authorList>
            <person name="Grote J."/>
            <person name="Schott T."/>
            <person name="Bruckner C.G."/>
            <person name="Glockner F.O."/>
            <person name="Jost G."/>
            <person name="Teeling H."/>
            <person name="Labrenz M."/>
            <person name="Jurgens K."/>
        </authorList>
    </citation>
    <scope>NUCLEOTIDE SEQUENCE [LARGE SCALE GENOMIC DNA]</scope>
    <source>
        <strain evidence="4 5">GD1</strain>
    </source>
</reference>
<comment type="caution">
    <text evidence="4">The sequence shown here is derived from an EMBL/GenBank/DDBJ whole genome shotgun (WGS) entry which is preliminary data.</text>
</comment>
<dbReference type="InterPro" id="IPR042203">
    <property type="entry name" value="Leu/Phe-tRNA_Trfase_C"/>
</dbReference>
<dbReference type="Gene3D" id="3.40.630.70">
    <property type="entry name" value="Leucyl/phenylalanyl-tRNA-protein transferase, C-terminal domain"/>
    <property type="match status" value="1"/>
</dbReference>